<accession>A0A3P7J3I0</accession>
<dbReference type="Proteomes" id="UP000270094">
    <property type="component" value="Unassembled WGS sequence"/>
</dbReference>
<dbReference type="PANTHER" id="PTHR10796:SF90">
    <property type="entry name" value="SSD DOMAIN-CONTAINING PROTEIN"/>
    <property type="match status" value="1"/>
</dbReference>
<dbReference type="GO" id="GO:0006897">
    <property type="term" value="P:endocytosis"/>
    <property type="evidence" value="ECO:0007669"/>
    <property type="project" value="TreeGrafter"/>
</dbReference>
<dbReference type="PANTHER" id="PTHR10796">
    <property type="entry name" value="PATCHED-RELATED"/>
    <property type="match status" value="1"/>
</dbReference>
<protein>
    <submittedName>
        <fullName evidence="1">Uncharacterized protein</fullName>
    </submittedName>
</protein>
<dbReference type="AlphaFoldDB" id="A0A3P7J3I0"/>
<organism evidence="1 2">
    <name type="scientific">Strongylus vulgaris</name>
    <name type="common">Blood worm</name>
    <dbReference type="NCBI Taxonomy" id="40348"/>
    <lineage>
        <taxon>Eukaryota</taxon>
        <taxon>Metazoa</taxon>
        <taxon>Ecdysozoa</taxon>
        <taxon>Nematoda</taxon>
        <taxon>Chromadorea</taxon>
        <taxon>Rhabditida</taxon>
        <taxon>Rhabditina</taxon>
        <taxon>Rhabditomorpha</taxon>
        <taxon>Strongyloidea</taxon>
        <taxon>Strongylidae</taxon>
        <taxon>Strongylus</taxon>
    </lineage>
</organism>
<dbReference type="GO" id="GO:0005886">
    <property type="term" value="C:plasma membrane"/>
    <property type="evidence" value="ECO:0007669"/>
    <property type="project" value="TreeGrafter"/>
</dbReference>
<reference evidence="1 2" key="1">
    <citation type="submission" date="2018-11" db="EMBL/GenBank/DDBJ databases">
        <authorList>
            <consortium name="Pathogen Informatics"/>
        </authorList>
    </citation>
    <scope>NUCLEOTIDE SEQUENCE [LARGE SCALE GENOMIC DNA]</scope>
</reference>
<keyword evidence="2" id="KW-1185">Reference proteome</keyword>
<sequence>MKLFSEPIMTTAFVKAWHLLSFRMFFYLLGRTIGEYPRSFLLLSLLISLTTLGMRRMVLRDSIQEGYTPLNAQSFYESRVMREFSNSTADPMKLAFMMLAKDGKSMHRKAYLDEAERIVETIYHLTVKHGNELVFFSHAQN</sequence>
<gene>
    <name evidence="1" type="ORF">SVUK_LOCUS12604</name>
</gene>
<dbReference type="GO" id="GO:0018996">
    <property type="term" value="P:molting cycle, collagen and cuticulin-based cuticle"/>
    <property type="evidence" value="ECO:0007669"/>
    <property type="project" value="TreeGrafter"/>
</dbReference>
<evidence type="ECO:0000313" key="2">
    <source>
        <dbReference type="Proteomes" id="UP000270094"/>
    </source>
</evidence>
<proteinExistence type="predicted"/>
<dbReference type="EMBL" id="UYYB01099645">
    <property type="protein sequence ID" value="VDM77606.1"/>
    <property type="molecule type" value="Genomic_DNA"/>
</dbReference>
<name>A0A3P7J3I0_STRVU</name>
<evidence type="ECO:0000313" key="1">
    <source>
        <dbReference type="EMBL" id="VDM77606.1"/>
    </source>
</evidence>
<dbReference type="OrthoDB" id="6510177at2759"/>
<dbReference type="InterPro" id="IPR051697">
    <property type="entry name" value="Patched_domain-protein"/>
</dbReference>
<dbReference type="GO" id="GO:0030659">
    <property type="term" value="C:cytoplasmic vesicle membrane"/>
    <property type="evidence" value="ECO:0007669"/>
    <property type="project" value="TreeGrafter"/>
</dbReference>